<dbReference type="Pfam" id="PF00486">
    <property type="entry name" value="Trans_reg_C"/>
    <property type="match status" value="1"/>
</dbReference>
<reference evidence="13" key="1">
    <citation type="journal article" date="2019" name="Int. J. Syst. Evol. Microbiol.">
        <title>The Global Catalogue of Microorganisms (GCM) 10K type strain sequencing project: providing services to taxonomists for standard genome sequencing and annotation.</title>
        <authorList>
            <consortium name="The Broad Institute Genomics Platform"/>
            <consortium name="The Broad Institute Genome Sequencing Center for Infectious Disease"/>
            <person name="Wu L."/>
            <person name="Ma J."/>
        </authorList>
    </citation>
    <scope>NUCLEOTIDE SEQUENCE [LARGE SCALE GENOMIC DNA]</scope>
    <source>
        <strain evidence="13">KCTC 42282</strain>
    </source>
</reference>
<evidence type="ECO:0000256" key="8">
    <source>
        <dbReference type="PROSITE-ProRule" id="PRU00169"/>
    </source>
</evidence>
<dbReference type="InterPro" id="IPR001789">
    <property type="entry name" value="Sig_transdc_resp-reg_receiver"/>
</dbReference>
<keyword evidence="3 8" id="KW-0597">Phosphoprotein</keyword>
<evidence type="ECO:0000256" key="3">
    <source>
        <dbReference type="ARBA" id="ARBA00022553"/>
    </source>
</evidence>
<keyword evidence="6 9" id="KW-0238">DNA-binding</keyword>
<comment type="subcellular location">
    <subcellularLocation>
        <location evidence="1">Cytoplasm</location>
    </subcellularLocation>
</comment>
<dbReference type="SMART" id="SM00448">
    <property type="entry name" value="REC"/>
    <property type="match status" value="1"/>
</dbReference>
<evidence type="ECO:0000256" key="6">
    <source>
        <dbReference type="ARBA" id="ARBA00023125"/>
    </source>
</evidence>
<dbReference type="InterPro" id="IPR039420">
    <property type="entry name" value="WalR-like"/>
</dbReference>
<accession>A0ABV7UEI5</accession>
<dbReference type="PROSITE" id="PS51755">
    <property type="entry name" value="OMPR_PHOB"/>
    <property type="match status" value="1"/>
</dbReference>
<feature type="domain" description="Response regulatory" evidence="10">
    <location>
        <begin position="2"/>
        <end position="116"/>
    </location>
</feature>
<evidence type="ECO:0000256" key="1">
    <source>
        <dbReference type="ARBA" id="ARBA00004496"/>
    </source>
</evidence>
<dbReference type="SUPFAM" id="SSF52172">
    <property type="entry name" value="CheY-like"/>
    <property type="match status" value="1"/>
</dbReference>
<dbReference type="Gene3D" id="1.10.10.10">
    <property type="entry name" value="Winged helix-like DNA-binding domain superfamily/Winged helix DNA-binding domain"/>
    <property type="match status" value="1"/>
</dbReference>
<dbReference type="RefSeq" id="WP_191317864.1">
    <property type="nucleotide sequence ID" value="NZ_BNCG01000001.1"/>
</dbReference>
<dbReference type="Pfam" id="PF00072">
    <property type="entry name" value="Response_reg"/>
    <property type="match status" value="1"/>
</dbReference>
<dbReference type="CDD" id="cd17624">
    <property type="entry name" value="REC_OmpR_PmrA-like"/>
    <property type="match status" value="1"/>
</dbReference>
<gene>
    <name evidence="12" type="ORF">ACFONL_04420</name>
</gene>
<dbReference type="PANTHER" id="PTHR48111">
    <property type="entry name" value="REGULATOR OF RPOS"/>
    <property type="match status" value="1"/>
</dbReference>
<evidence type="ECO:0000256" key="7">
    <source>
        <dbReference type="ARBA" id="ARBA00023163"/>
    </source>
</evidence>
<evidence type="ECO:0000256" key="2">
    <source>
        <dbReference type="ARBA" id="ARBA00022490"/>
    </source>
</evidence>
<proteinExistence type="predicted"/>
<evidence type="ECO:0000259" key="10">
    <source>
        <dbReference type="PROSITE" id="PS50110"/>
    </source>
</evidence>
<protein>
    <submittedName>
        <fullName evidence="12">Response regulator transcription factor</fullName>
    </submittedName>
</protein>
<keyword evidence="7" id="KW-0804">Transcription</keyword>
<keyword evidence="13" id="KW-1185">Reference proteome</keyword>
<dbReference type="InterPro" id="IPR001867">
    <property type="entry name" value="OmpR/PhoB-type_DNA-bd"/>
</dbReference>
<dbReference type="CDD" id="cd00383">
    <property type="entry name" value="trans_reg_C"/>
    <property type="match status" value="1"/>
</dbReference>
<keyword evidence="4" id="KW-0902">Two-component regulatory system</keyword>
<keyword evidence="2" id="KW-0963">Cytoplasm</keyword>
<dbReference type="InterPro" id="IPR011006">
    <property type="entry name" value="CheY-like_superfamily"/>
</dbReference>
<feature type="modified residue" description="4-aspartylphosphate" evidence="8">
    <location>
        <position position="51"/>
    </location>
</feature>
<evidence type="ECO:0000313" key="13">
    <source>
        <dbReference type="Proteomes" id="UP001595704"/>
    </source>
</evidence>
<feature type="DNA-binding region" description="OmpR/PhoB-type" evidence="9">
    <location>
        <begin position="124"/>
        <end position="218"/>
    </location>
</feature>
<dbReference type="PANTHER" id="PTHR48111:SF35">
    <property type="entry name" value="TRANSCRIPTIONAL REGULATORY PROTEIN QSEB"/>
    <property type="match status" value="1"/>
</dbReference>
<keyword evidence="5" id="KW-0805">Transcription regulation</keyword>
<sequence length="220" mass="24163">MRILLVEDDTILGAAVRDHIIADNHSVDWVTRLDAAGDHLDSAAYDLVLLDLMLPDGQGIAFLREQRRRGSVTPVIILTALDQISDRIAGLNAGADDYMTKPFDLSELSARLSAVARRYSGNPNPLITIGDLQIDLAARSVLCNGRPVDLTGREWALFEAFVQHPGQVLSKTQLEERLYAFGAEVESNAIEVHVSRLRKKLGHAVVETVRGIGYRLGDAR</sequence>
<evidence type="ECO:0000256" key="9">
    <source>
        <dbReference type="PROSITE-ProRule" id="PRU01091"/>
    </source>
</evidence>
<dbReference type="Gene3D" id="6.10.250.690">
    <property type="match status" value="1"/>
</dbReference>
<name>A0ABV7UEI5_9HYPH</name>
<dbReference type="InterPro" id="IPR036388">
    <property type="entry name" value="WH-like_DNA-bd_sf"/>
</dbReference>
<dbReference type="EMBL" id="JBHRYC010000023">
    <property type="protein sequence ID" value="MFC3636632.1"/>
    <property type="molecule type" value="Genomic_DNA"/>
</dbReference>
<dbReference type="PROSITE" id="PS50110">
    <property type="entry name" value="RESPONSE_REGULATORY"/>
    <property type="match status" value="1"/>
</dbReference>
<dbReference type="Gene3D" id="3.40.50.2300">
    <property type="match status" value="1"/>
</dbReference>
<evidence type="ECO:0000256" key="5">
    <source>
        <dbReference type="ARBA" id="ARBA00023015"/>
    </source>
</evidence>
<evidence type="ECO:0000259" key="11">
    <source>
        <dbReference type="PROSITE" id="PS51755"/>
    </source>
</evidence>
<organism evidence="12 13">
    <name type="scientific">Camelimonas fluminis</name>
    <dbReference type="NCBI Taxonomy" id="1576911"/>
    <lineage>
        <taxon>Bacteria</taxon>
        <taxon>Pseudomonadati</taxon>
        <taxon>Pseudomonadota</taxon>
        <taxon>Alphaproteobacteria</taxon>
        <taxon>Hyphomicrobiales</taxon>
        <taxon>Chelatococcaceae</taxon>
        <taxon>Camelimonas</taxon>
    </lineage>
</organism>
<feature type="domain" description="OmpR/PhoB-type" evidence="11">
    <location>
        <begin position="124"/>
        <end position="218"/>
    </location>
</feature>
<comment type="caution">
    <text evidence="12">The sequence shown here is derived from an EMBL/GenBank/DDBJ whole genome shotgun (WGS) entry which is preliminary data.</text>
</comment>
<dbReference type="SMART" id="SM00862">
    <property type="entry name" value="Trans_reg_C"/>
    <property type="match status" value="1"/>
</dbReference>
<evidence type="ECO:0000256" key="4">
    <source>
        <dbReference type="ARBA" id="ARBA00023012"/>
    </source>
</evidence>
<evidence type="ECO:0000313" key="12">
    <source>
        <dbReference type="EMBL" id="MFC3636632.1"/>
    </source>
</evidence>
<dbReference type="Proteomes" id="UP001595704">
    <property type="component" value="Unassembled WGS sequence"/>
</dbReference>